<feature type="compositionally biased region" description="Pro residues" evidence="1">
    <location>
        <begin position="212"/>
        <end position="223"/>
    </location>
</feature>
<protein>
    <submittedName>
        <fullName evidence="4">DUF6801 domain-containing protein</fullName>
    </submittedName>
</protein>
<reference evidence="4" key="1">
    <citation type="submission" date="2023-11" db="EMBL/GenBank/DDBJ databases">
        <title>Scrofimicrobium hongkongense sp. nov., isolated from a patient with peritonitis.</title>
        <authorList>
            <person name="Lao H.Y."/>
            <person name="Wong A.Y.P."/>
            <person name="Ng T.L."/>
            <person name="Wong R.Y.L."/>
            <person name="Yau M.C.Y."/>
            <person name="Lam J.Y.W."/>
            <person name="Siu G.K.H."/>
        </authorList>
    </citation>
    <scope>NUCLEOTIDE SEQUENCE</scope>
    <source>
        <strain evidence="4">R131</strain>
    </source>
</reference>
<evidence type="ECO:0000256" key="2">
    <source>
        <dbReference type="SAM" id="SignalP"/>
    </source>
</evidence>
<organism evidence="4">
    <name type="scientific">Scrofimicrobium appendicitidis</name>
    <dbReference type="NCBI Taxonomy" id="3079930"/>
    <lineage>
        <taxon>Bacteria</taxon>
        <taxon>Bacillati</taxon>
        <taxon>Actinomycetota</taxon>
        <taxon>Actinomycetes</taxon>
        <taxon>Actinomycetales</taxon>
        <taxon>Actinomycetaceae</taxon>
        <taxon>Scrofimicrobium</taxon>
    </lineage>
</organism>
<evidence type="ECO:0000259" key="3">
    <source>
        <dbReference type="Pfam" id="PF20611"/>
    </source>
</evidence>
<feature type="region of interest" description="Disordered" evidence="1">
    <location>
        <begin position="209"/>
        <end position="233"/>
    </location>
</feature>
<dbReference type="InterPro" id="IPR046542">
    <property type="entry name" value="DUF6801"/>
</dbReference>
<dbReference type="KEGG" id="sapp:SAC06_02965"/>
<keyword evidence="2" id="KW-0732">Signal</keyword>
<dbReference type="Pfam" id="PF20611">
    <property type="entry name" value="DUF6801"/>
    <property type="match status" value="1"/>
</dbReference>
<dbReference type="EMBL" id="CP138335">
    <property type="protein sequence ID" value="XBW08536.1"/>
    <property type="molecule type" value="Genomic_DNA"/>
</dbReference>
<proteinExistence type="predicted"/>
<evidence type="ECO:0000313" key="4">
    <source>
        <dbReference type="EMBL" id="XBW08536.1"/>
    </source>
</evidence>
<evidence type="ECO:0000256" key="1">
    <source>
        <dbReference type="SAM" id="MobiDB-lite"/>
    </source>
</evidence>
<accession>A0AAU7VA24</accession>
<feature type="signal peptide" evidence="2">
    <location>
        <begin position="1"/>
        <end position="30"/>
    </location>
</feature>
<name>A0AAU7VA24_9ACTO</name>
<feature type="domain" description="DUF6801" evidence="3">
    <location>
        <begin position="46"/>
        <end position="180"/>
    </location>
</feature>
<gene>
    <name evidence="4" type="ORF">SAC06_02965</name>
</gene>
<feature type="chain" id="PRO_5043784089" evidence="2">
    <location>
        <begin position="31"/>
        <end position="233"/>
    </location>
</feature>
<dbReference type="RefSeq" id="WP_350258736.1">
    <property type="nucleotide sequence ID" value="NZ_CP138335.1"/>
</dbReference>
<dbReference type="AlphaFoldDB" id="A0AAU7VA24"/>
<sequence length="233" mass="23506">MLKPKKSHLAALIGAPLTLVSLGLATTLVAAPQASAKTLTQSFDVTCTQPNVNGGDPFVVGAVANIAIPDAVYLGDEVILDVSVDLALPAAVAEAVRGNGYDSLSGSGSVSALVVAPGGEEQVLTVPSYPLPFTTVPDPADAFGMQLQLAFPSYTFAQVGTYDLSVLPNSIQISGVTVESSTGGSWTIGDFSCQTNVGITVDSVEVVAGPGQPDPKPAPAPEPSHPKLPVVAG</sequence>